<dbReference type="Gene3D" id="3.90.220.20">
    <property type="entry name" value="DNA methylase specificity domains"/>
    <property type="match status" value="2"/>
</dbReference>
<gene>
    <name evidence="6" type="ORF">ESW18_01970</name>
    <name evidence="5" type="ORF">LV84_02151</name>
</gene>
<sequence length="576" mass="65706">MTNTTMKLLEHFKELTIHPKNAQELKGLILQLAVQGKLTKKWREENSDVEPASKLFDRIQAEKKKLLAEKKIKKINILPEISSDEISNSIPSTWLWVRFDEIVVNRDGERKPITKSDRLHGKYDYYGASGIIDKVEDYLFDKDLLLIGEDGANLIARSTPIAFFARGKYWVNNHAHVIDSIEFEILEYLEKYINAINLEDYITGMAQPKMPQKRMNLIVVPLPPLEEQKAIVSIVNQLFKEVEELERETKARIQLKEDFVTSALNQLANGDTATEWAYLQPHFHIFFTEKSSIKKFRESILQLAVQGKLTRDWRSSVTLSARLPDGQGVEVEHASILLDRIRAEKAQLIKAGKIKKEKPLPEITDEEIPYELPEGWVWCRFQEIFDIRDGTHDSPKDALGPNTYPLVTSKNFNNGEIDFETARRISLEDYLKVIQRSQVHSGDILFSMIGGNIGNQVEVGIVTEFAIKNVALFKHYRYGLPVPGFLKLFSQFIAMSLQGEAAGGAQPFVSLKFFRNLIIGLPPEAEQKAIVENVNALMGFCDSLENEIEQNTKQLEDLMQSCLREVFEGKEKEVVG</sequence>
<proteinExistence type="inferred from homology"/>
<dbReference type="AlphaFoldDB" id="A0A2W7RF54"/>
<keyword evidence="8" id="KW-1185">Reference proteome</keyword>
<evidence type="ECO:0000313" key="6">
    <source>
        <dbReference type="EMBL" id="TXD79923.1"/>
    </source>
</evidence>
<dbReference type="CDD" id="cd17262">
    <property type="entry name" value="RMtype1_S_Aco12261I-TRD2-CR2"/>
    <property type="match status" value="1"/>
</dbReference>
<dbReference type="CDD" id="cd17246">
    <property type="entry name" value="RMtype1_S_SonII-TRD2-CR2_like"/>
    <property type="match status" value="1"/>
</dbReference>
<keyword evidence="6" id="KW-0255">Endonuclease</keyword>
<dbReference type="GO" id="GO:0004519">
    <property type="term" value="F:endonuclease activity"/>
    <property type="evidence" value="ECO:0007669"/>
    <property type="project" value="UniProtKB-KW"/>
</dbReference>
<reference evidence="5 7" key="1">
    <citation type="submission" date="2018-06" db="EMBL/GenBank/DDBJ databases">
        <title>Genomic Encyclopedia of Archaeal and Bacterial Type Strains, Phase II (KMG-II): from individual species to whole genera.</title>
        <authorList>
            <person name="Goeker M."/>
        </authorList>
    </citation>
    <scope>NUCLEOTIDE SEQUENCE [LARGE SCALE GENOMIC DNA]</scope>
    <source>
        <strain evidence="5 7">DSM 22686</strain>
    </source>
</reference>
<evidence type="ECO:0000256" key="3">
    <source>
        <dbReference type="ARBA" id="ARBA00023125"/>
    </source>
</evidence>
<evidence type="ECO:0000259" key="4">
    <source>
        <dbReference type="Pfam" id="PF01420"/>
    </source>
</evidence>
<organism evidence="5 7">
    <name type="scientific">Algoriphagus ratkowskyi</name>
    <dbReference type="NCBI Taxonomy" id="57028"/>
    <lineage>
        <taxon>Bacteria</taxon>
        <taxon>Pseudomonadati</taxon>
        <taxon>Bacteroidota</taxon>
        <taxon>Cytophagia</taxon>
        <taxon>Cytophagales</taxon>
        <taxon>Cyclobacteriaceae</taxon>
        <taxon>Algoriphagus</taxon>
    </lineage>
</organism>
<dbReference type="Proteomes" id="UP000321927">
    <property type="component" value="Unassembled WGS sequence"/>
</dbReference>
<evidence type="ECO:0000256" key="2">
    <source>
        <dbReference type="ARBA" id="ARBA00022747"/>
    </source>
</evidence>
<name>A0A2W7RF54_9BACT</name>
<feature type="domain" description="Type I restriction modification DNA specificity" evidence="4">
    <location>
        <begin position="373"/>
        <end position="550"/>
    </location>
</feature>
<evidence type="ECO:0000313" key="8">
    <source>
        <dbReference type="Proteomes" id="UP000321927"/>
    </source>
</evidence>
<evidence type="ECO:0000256" key="1">
    <source>
        <dbReference type="ARBA" id="ARBA00010923"/>
    </source>
</evidence>
<reference evidence="6 8" key="2">
    <citation type="submission" date="2019-08" db="EMBL/GenBank/DDBJ databases">
        <title>Genome of Algoriphagus ratkowskyi IC026.</title>
        <authorList>
            <person name="Bowman J.P."/>
        </authorList>
    </citation>
    <scope>NUCLEOTIDE SEQUENCE [LARGE SCALE GENOMIC DNA]</scope>
    <source>
        <strain evidence="6 8">IC026</strain>
    </source>
</reference>
<dbReference type="PANTHER" id="PTHR43140:SF1">
    <property type="entry name" value="TYPE I RESTRICTION ENZYME ECOKI SPECIFICITY SUBUNIT"/>
    <property type="match status" value="1"/>
</dbReference>
<keyword evidence="3" id="KW-0238">DNA-binding</keyword>
<accession>A0A2W7RF54</accession>
<dbReference type="GO" id="GO:0009307">
    <property type="term" value="P:DNA restriction-modification system"/>
    <property type="evidence" value="ECO:0007669"/>
    <property type="project" value="UniProtKB-KW"/>
</dbReference>
<dbReference type="PANTHER" id="PTHR43140">
    <property type="entry name" value="TYPE-1 RESTRICTION ENZYME ECOKI SPECIFICITY PROTEIN"/>
    <property type="match status" value="1"/>
</dbReference>
<protein>
    <submittedName>
        <fullName evidence="6">Restriction endonuclease subunit S</fullName>
    </submittedName>
    <submittedName>
        <fullName evidence="5">Type I restriction enzyme S subunit</fullName>
    </submittedName>
</protein>
<keyword evidence="6" id="KW-0378">Hydrolase</keyword>
<dbReference type="Proteomes" id="UP000249115">
    <property type="component" value="Unassembled WGS sequence"/>
</dbReference>
<keyword evidence="6" id="KW-0540">Nuclease</keyword>
<evidence type="ECO:0000313" key="5">
    <source>
        <dbReference type="EMBL" id="PZX57020.1"/>
    </source>
</evidence>
<feature type="domain" description="Type I restriction modification DNA specificity" evidence="4">
    <location>
        <begin position="91"/>
        <end position="254"/>
    </location>
</feature>
<evidence type="ECO:0000313" key="7">
    <source>
        <dbReference type="Proteomes" id="UP000249115"/>
    </source>
</evidence>
<comment type="caution">
    <text evidence="5">The sequence shown here is derived from an EMBL/GenBank/DDBJ whole genome shotgun (WGS) entry which is preliminary data.</text>
</comment>
<dbReference type="EMBL" id="VORV01000001">
    <property type="protein sequence ID" value="TXD79923.1"/>
    <property type="molecule type" value="Genomic_DNA"/>
</dbReference>
<comment type="similarity">
    <text evidence="1">Belongs to the type-I restriction system S methylase family.</text>
</comment>
<dbReference type="GO" id="GO:0003677">
    <property type="term" value="F:DNA binding"/>
    <property type="evidence" value="ECO:0007669"/>
    <property type="project" value="UniProtKB-KW"/>
</dbReference>
<dbReference type="EMBL" id="QKZU01000007">
    <property type="protein sequence ID" value="PZX57020.1"/>
    <property type="molecule type" value="Genomic_DNA"/>
</dbReference>
<keyword evidence="2" id="KW-0680">Restriction system</keyword>
<dbReference type="InterPro" id="IPR000055">
    <property type="entry name" value="Restrct_endonuc_typeI_TRD"/>
</dbReference>
<dbReference type="InterPro" id="IPR051212">
    <property type="entry name" value="Type-I_RE_S_subunit"/>
</dbReference>
<dbReference type="SUPFAM" id="SSF116734">
    <property type="entry name" value="DNA methylase specificity domain"/>
    <property type="match status" value="2"/>
</dbReference>
<dbReference type="InterPro" id="IPR044946">
    <property type="entry name" value="Restrct_endonuc_typeI_TRD_sf"/>
</dbReference>
<dbReference type="Pfam" id="PF01420">
    <property type="entry name" value="Methylase_S"/>
    <property type="match status" value="2"/>
</dbReference>